<dbReference type="Gene3D" id="4.10.60.10">
    <property type="entry name" value="Zinc finger, CCHC-type"/>
    <property type="match status" value="1"/>
</dbReference>
<dbReference type="PANTHER" id="PTHR48435">
    <property type="entry name" value="POLYPROTEIN"/>
    <property type="match status" value="1"/>
</dbReference>
<dbReference type="InterPro" id="IPR043128">
    <property type="entry name" value="Rev_trsase/Diguanyl_cyclase"/>
</dbReference>
<keyword evidence="1" id="KW-0863">Zinc-finger</keyword>
<protein>
    <recommendedName>
        <fullName evidence="7">Polyprotein</fullName>
    </recommendedName>
</protein>
<dbReference type="SMART" id="SM00343">
    <property type="entry name" value="ZnF_C2HC"/>
    <property type="match status" value="1"/>
</dbReference>
<dbReference type="SUPFAM" id="SSF57756">
    <property type="entry name" value="Retrovirus zinc finger-like domains"/>
    <property type="match status" value="1"/>
</dbReference>
<keyword evidence="1" id="KW-0862">Zinc</keyword>
<dbReference type="InterPro" id="IPR043502">
    <property type="entry name" value="DNA/RNA_pol_sf"/>
</dbReference>
<evidence type="ECO:0000259" key="3">
    <source>
        <dbReference type="PROSITE" id="PS50158"/>
    </source>
</evidence>
<dbReference type="InterPro" id="IPR000477">
    <property type="entry name" value="RT_dom"/>
</dbReference>
<dbReference type="PANTHER" id="PTHR48435:SF1">
    <property type="entry name" value="POLYPROTEIN"/>
    <property type="match status" value="1"/>
</dbReference>
<feature type="region of interest" description="Disordered" evidence="2">
    <location>
        <begin position="559"/>
        <end position="616"/>
    </location>
</feature>
<dbReference type="InterPro" id="IPR053098">
    <property type="entry name" value="Petuviruses_polyprotein"/>
</dbReference>
<organism evidence="5 6">
    <name type="scientific">Hibiscus sabdariffa</name>
    <name type="common">roselle</name>
    <dbReference type="NCBI Taxonomy" id="183260"/>
    <lineage>
        <taxon>Eukaryota</taxon>
        <taxon>Viridiplantae</taxon>
        <taxon>Streptophyta</taxon>
        <taxon>Embryophyta</taxon>
        <taxon>Tracheophyta</taxon>
        <taxon>Spermatophyta</taxon>
        <taxon>Magnoliopsida</taxon>
        <taxon>eudicotyledons</taxon>
        <taxon>Gunneridae</taxon>
        <taxon>Pentapetalae</taxon>
        <taxon>rosids</taxon>
        <taxon>malvids</taxon>
        <taxon>Malvales</taxon>
        <taxon>Malvaceae</taxon>
        <taxon>Malvoideae</taxon>
        <taxon>Hibiscus</taxon>
    </lineage>
</organism>
<gene>
    <name evidence="5" type="ORF">V6N12_042042</name>
</gene>
<dbReference type="Pfam" id="PF00098">
    <property type="entry name" value="zf-CCHC"/>
    <property type="match status" value="1"/>
</dbReference>
<comment type="caution">
    <text evidence="5">The sequence shown here is derived from an EMBL/GenBank/DDBJ whole genome shotgun (WGS) entry which is preliminary data.</text>
</comment>
<feature type="compositionally biased region" description="Acidic residues" evidence="2">
    <location>
        <begin position="562"/>
        <end position="575"/>
    </location>
</feature>
<dbReference type="PROSITE" id="PS50158">
    <property type="entry name" value="ZF_CCHC"/>
    <property type="match status" value="1"/>
</dbReference>
<evidence type="ECO:0000313" key="5">
    <source>
        <dbReference type="EMBL" id="KAK8558743.1"/>
    </source>
</evidence>
<feature type="domain" description="Reverse transcriptase" evidence="4">
    <location>
        <begin position="1134"/>
        <end position="1316"/>
    </location>
</feature>
<feature type="domain" description="CCHC-type" evidence="3">
    <location>
        <begin position="885"/>
        <end position="901"/>
    </location>
</feature>
<evidence type="ECO:0000313" key="6">
    <source>
        <dbReference type="Proteomes" id="UP001472677"/>
    </source>
</evidence>
<feature type="compositionally biased region" description="Basic and acidic residues" evidence="2">
    <location>
        <begin position="494"/>
        <end position="522"/>
    </location>
</feature>
<dbReference type="SUPFAM" id="SSF56672">
    <property type="entry name" value="DNA/RNA polymerases"/>
    <property type="match status" value="1"/>
</dbReference>
<dbReference type="Gene3D" id="3.30.70.270">
    <property type="match status" value="2"/>
</dbReference>
<sequence>MSENTLSKSSSSRSLISMNDSAFKSHKAKKITSLYEIDYYEEGKIQPTELPLVNPYLTYQKSFFSPLKSIKSLIHTPSKAVKEYVQSSRFDNCPITGSAQEQWVTLEILSEFPRRWIEAGYSHIHFGAIRLSLNYHGDEGKPVVARIALLDTRYLKYEDACIATVEATMNKEDGTSEIRFDHSHLKDQPTPSIFPTQMMMLPQGDPTVEHDIDDPDCYCELCKPGLESKMIEKFAADGKPIYYFRDPVTGHCPWDEDYNGRFIYLVDYGSKSSKPKLAQIPPLSIQNPPKLQPLPPSTPQRIKSENLSDQMTLVLMFQPTSSSYDKDFPPLEEFTEKEFKHAPKIPTPLHGEKTSAAEATLNWQTENAIARNTALQRINSKVTQMGAKLTQVEVKVDGNTKIANELIVLLHKRLQQVEKQTTPPGQDLFYYLELKEKEIQTLKEQIRMLEETGQVPQPLEEEEFFQSLTRGPPPKPQPSIFASLHTEVTSPPKLEAENKRQEAERKRERDRKGKASHEEADPSPKASRALMVQGLSQQNPLTSFLKEYRDTIIPKIVAINQDSEEEEEQSSDYDSSESSQASSDDMIMVTTSNQPEVKTEDPDDTEPMDTATPASTTTFSANGAKYIFTLDDISVSKWAQRFQEFHSWMETQKLTRESNYEILTEFVSRFTGVLRDWWSTIPPGDQMQFLVQQDFAAVIRAMHTHFLGNPDDVKTLQRKEFIKRKCCSFERKDLEKHFNSMIKLFFTLGADQSLKQVILASIPELLQNAVNRNLQQRRRNILQLTVREIQQETFIALEELCDRKRIIKEYMSGSKELDKACKIPGLTIKCKKEHQCHCRSRGKKTFSRRYRRGPSKIPNFPAFPRRRGKWKYLRKKRVPRIKSSKCFLCGQKGHFAKNCPKNKKGSKMIQQIQEKTGIQISEDDDMKSIFSIEDKPSDQSLFAIQRLEDEQEDPTTEWSSEERIYMLQIKISPKMVSIVPIPHVQASIYLRKFEKSISIIAFIDTGAAETIMNPDVLPSEWWKPHFKYFNSAADQTFATHLISKPITIQFFPGCAIKTTILGSHLPGKDLVVGFDLYTMAKHLRILPNGLKYKGMFKPFVDIPRLYLAGSMEIISSTVKELKIKACAESHEEFLSKYLIEPSDSQWSCEAFYVNKRSEQARGKLRLVINYQPLNHFLQDDKFPLPNRNALFSSLAKAQIFSKFDLKAGFWQLGIDPVDRPKTGFCIPNHHYQWKVMPFGLKTTPSLFQKAMIKIFHPILDRALIYIDDVLLYSPDEESHITLLNQFKQLILHYGIMLSERKMNIAQQEIEFLGMHLKEGKYHPGPHIAQELLKFPDENLSKKQILQFLGIVNYLRDFLPKISKYTNPLRKMLKKDPPQRSKAQTKVVKILKEKLQHLLPLQIPSEGKRILQTNASDKY</sequence>
<evidence type="ECO:0000256" key="2">
    <source>
        <dbReference type="SAM" id="MobiDB-lite"/>
    </source>
</evidence>
<dbReference type="PROSITE" id="PS50878">
    <property type="entry name" value="RT_POL"/>
    <property type="match status" value="1"/>
</dbReference>
<proteinExistence type="predicted"/>
<name>A0ABR2EDL4_9ROSI</name>
<feature type="region of interest" description="Disordered" evidence="2">
    <location>
        <begin position="486"/>
        <end position="527"/>
    </location>
</feature>
<dbReference type="InterPro" id="IPR001878">
    <property type="entry name" value="Znf_CCHC"/>
</dbReference>
<feature type="compositionally biased region" description="Low complexity" evidence="2">
    <location>
        <begin position="576"/>
        <end position="585"/>
    </location>
</feature>
<dbReference type="Pfam" id="PF00078">
    <property type="entry name" value="RVT_1"/>
    <property type="match status" value="1"/>
</dbReference>
<evidence type="ECO:0000256" key="1">
    <source>
        <dbReference type="PROSITE-ProRule" id="PRU00047"/>
    </source>
</evidence>
<keyword evidence="6" id="KW-1185">Reference proteome</keyword>
<keyword evidence="1" id="KW-0479">Metal-binding</keyword>
<dbReference type="InterPro" id="IPR036875">
    <property type="entry name" value="Znf_CCHC_sf"/>
</dbReference>
<evidence type="ECO:0000259" key="4">
    <source>
        <dbReference type="PROSITE" id="PS50878"/>
    </source>
</evidence>
<accession>A0ABR2EDL4</accession>
<dbReference type="Proteomes" id="UP001472677">
    <property type="component" value="Unassembled WGS sequence"/>
</dbReference>
<dbReference type="CDD" id="cd01647">
    <property type="entry name" value="RT_LTR"/>
    <property type="match status" value="1"/>
</dbReference>
<evidence type="ECO:0008006" key="7">
    <source>
        <dbReference type="Google" id="ProtNLM"/>
    </source>
</evidence>
<dbReference type="Gene3D" id="3.10.10.10">
    <property type="entry name" value="HIV Type 1 Reverse Transcriptase, subunit A, domain 1"/>
    <property type="match status" value="1"/>
</dbReference>
<reference evidence="5 6" key="1">
    <citation type="journal article" date="2024" name="G3 (Bethesda)">
        <title>Genome assembly of Hibiscus sabdariffa L. provides insights into metabolisms of medicinal natural products.</title>
        <authorList>
            <person name="Kim T."/>
        </authorList>
    </citation>
    <scope>NUCLEOTIDE SEQUENCE [LARGE SCALE GENOMIC DNA]</scope>
    <source>
        <strain evidence="5">TK-2024</strain>
        <tissue evidence="5">Old leaves</tissue>
    </source>
</reference>
<dbReference type="EMBL" id="JBBPBM010000015">
    <property type="protein sequence ID" value="KAK8558743.1"/>
    <property type="molecule type" value="Genomic_DNA"/>
</dbReference>